<evidence type="ECO:0000313" key="1">
    <source>
        <dbReference type="EMBL" id="KAJ4714088.1"/>
    </source>
</evidence>
<name>A0ACC1XSK9_MELAZ</name>
<proteinExistence type="predicted"/>
<protein>
    <submittedName>
        <fullName evidence="1">DUF241 domain protein</fullName>
    </submittedName>
</protein>
<gene>
    <name evidence="1" type="ORF">OWV82_012621</name>
</gene>
<reference evidence="1 2" key="1">
    <citation type="journal article" date="2023" name="Science">
        <title>Complex scaffold remodeling in plant triterpene biosynthesis.</title>
        <authorList>
            <person name="De La Pena R."/>
            <person name="Hodgson H."/>
            <person name="Liu J.C."/>
            <person name="Stephenson M.J."/>
            <person name="Martin A.C."/>
            <person name="Owen C."/>
            <person name="Harkess A."/>
            <person name="Leebens-Mack J."/>
            <person name="Jimenez L.E."/>
            <person name="Osbourn A."/>
            <person name="Sattely E.S."/>
        </authorList>
    </citation>
    <scope>NUCLEOTIDE SEQUENCE [LARGE SCALE GENOMIC DNA]</scope>
    <source>
        <strain evidence="2">cv. JPN11</strain>
        <tissue evidence="1">Leaf</tissue>
    </source>
</reference>
<organism evidence="1 2">
    <name type="scientific">Melia azedarach</name>
    <name type="common">Chinaberry tree</name>
    <dbReference type="NCBI Taxonomy" id="155640"/>
    <lineage>
        <taxon>Eukaryota</taxon>
        <taxon>Viridiplantae</taxon>
        <taxon>Streptophyta</taxon>
        <taxon>Embryophyta</taxon>
        <taxon>Tracheophyta</taxon>
        <taxon>Spermatophyta</taxon>
        <taxon>Magnoliopsida</taxon>
        <taxon>eudicotyledons</taxon>
        <taxon>Gunneridae</taxon>
        <taxon>Pentapetalae</taxon>
        <taxon>rosids</taxon>
        <taxon>malvids</taxon>
        <taxon>Sapindales</taxon>
        <taxon>Meliaceae</taxon>
        <taxon>Melia</taxon>
    </lineage>
</organism>
<keyword evidence="2" id="KW-1185">Reference proteome</keyword>
<accession>A0ACC1XSK9</accession>
<evidence type="ECO:0000313" key="2">
    <source>
        <dbReference type="Proteomes" id="UP001164539"/>
    </source>
</evidence>
<comment type="caution">
    <text evidence="1">The sequence shown here is derived from an EMBL/GenBank/DDBJ whole genome shotgun (WGS) entry which is preliminary data.</text>
</comment>
<dbReference type="Proteomes" id="UP001164539">
    <property type="component" value="Chromosome 7"/>
</dbReference>
<sequence>MASGKQVHSRSISLPARLLHPNSLKIEEEMSKFISSKESSPSALTSISSSNAESIQMNLVRITELYNTIEQLMQSPRMQQAHRTQQHKTLVEEALESSVELLDAGKNAREIIMNMKEQVQNLLSALRRRCGDHSSLEENIQANINFRKKSRKDIAKNLRALKKTENKVQLFDTADHIRVIKLLRESSAITVSIFCSILLFLSLPEMKTKNGGWSLIRKLIPAASSSKQIFNEVGSVDLAV</sequence>
<dbReference type="EMBL" id="CM051400">
    <property type="protein sequence ID" value="KAJ4714088.1"/>
    <property type="molecule type" value="Genomic_DNA"/>
</dbReference>